<dbReference type="EMBL" id="JACEIK010010082">
    <property type="protein sequence ID" value="MCE3214934.1"/>
    <property type="molecule type" value="Genomic_DNA"/>
</dbReference>
<name>A0ABS8WTV3_DATST</name>
<gene>
    <name evidence="2" type="ORF">HAX54_000310</name>
</gene>
<evidence type="ECO:0000256" key="1">
    <source>
        <dbReference type="SAM" id="MobiDB-lite"/>
    </source>
</evidence>
<feature type="region of interest" description="Disordered" evidence="1">
    <location>
        <begin position="81"/>
        <end position="101"/>
    </location>
</feature>
<feature type="compositionally biased region" description="Basic residues" evidence="1">
    <location>
        <begin position="25"/>
        <end position="38"/>
    </location>
</feature>
<protein>
    <submittedName>
        <fullName evidence="2">Uncharacterized protein</fullName>
    </submittedName>
</protein>
<proteinExistence type="predicted"/>
<reference evidence="2 3" key="1">
    <citation type="journal article" date="2021" name="BMC Genomics">
        <title>Datura genome reveals duplications of psychoactive alkaloid biosynthetic genes and high mutation rate following tissue culture.</title>
        <authorList>
            <person name="Rajewski A."/>
            <person name="Carter-House D."/>
            <person name="Stajich J."/>
            <person name="Litt A."/>
        </authorList>
    </citation>
    <scope>NUCLEOTIDE SEQUENCE [LARGE SCALE GENOMIC DNA]</scope>
    <source>
        <strain evidence="2">AR-01</strain>
    </source>
</reference>
<sequence length="101" mass="11783">MNVAPPFEYNEGSDFDDEKMTQMTRKFKRSLKRYKPSKRKSEFSMEPLPPAPSPDPEPEAPEVAIMLHDSEIKNLRDHAIARASVPEQPNPLRRRSMEFQR</sequence>
<evidence type="ECO:0000313" key="3">
    <source>
        <dbReference type="Proteomes" id="UP000823775"/>
    </source>
</evidence>
<evidence type="ECO:0000313" key="2">
    <source>
        <dbReference type="EMBL" id="MCE3214934.1"/>
    </source>
</evidence>
<organism evidence="2 3">
    <name type="scientific">Datura stramonium</name>
    <name type="common">Jimsonweed</name>
    <name type="synonym">Common thornapple</name>
    <dbReference type="NCBI Taxonomy" id="4076"/>
    <lineage>
        <taxon>Eukaryota</taxon>
        <taxon>Viridiplantae</taxon>
        <taxon>Streptophyta</taxon>
        <taxon>Embryophyta</taxon>
        <taxon>Tracheophyta</taxon>
        <taxon>Spermatophyta</taxon>
        <taxon>Magnoliopsida</taxon>
        <taxon>eudicotyledons</taxon>
        <taxon>Gunneridae</taxon>
        <taxon>Pentapetalae</taxon>
        <taxon>asterids</taxon>
        <taxon>lamiids</taxon>
        <taxon>Solanales</taxon>
        <taxon>Solanaceae</taxon>
        <taxon>Solanoideae</taxon>
        <taxon>Datureae</taxon>
        <taxon>Datura</taxon>
    </lineage>
</organism>
<accession>A0ABS8WTV3</accession>
<keyword evidence="3" id="KW-1185">Reference proteome</keyword>
<feature type="region of interest" description="Disordered" evidence="1">
    <location>
        <begin position="1"/>
        <end position="63"/>
    </location>
</feature>
<dbReference type="Proteomes" id="UP000823775">
    <property type="component" value="Unassembled WGS sequence"/>
</dbReference>
<comment type="caution">
    <text evidence="2">The sequence shown here is derived from an EMBL/GenBank/DDBJ whole genome shotgun (WGS) entry which is preliminary data.</text>
</comment>